<gene>
    <name evidence="1" type="ORF">HMPREF1767_01228</name>
</gene>
<protein>
    <submittedName>
        <fullName evidence="1">Uncharacterized protein</fullName>
    </submittedName>
</protein>
<dbReference type="AlphaFoldDB" id="U7TTG0"/>
<dbReference type="EMBL" id="AXNV01000010">
    <property type="protein sequence ID" value="ERT47668.1"/>
    <property type="molecule type" value="Genomic_DNA"/>
</dbReference>
<proteinExistence type="predicted"/>
<reference evidence="1" key="1">
    <citation type="submission" date="2013-10" db="EMBL/GenBank/DDBJ databases">
        <title>The Genome Sequence of Fusobacterium nucleatum CTI-6.</title>
        <authorList>
            <consortium name="The Broad Institute Genomics Platform"/>
            <person name="Earl A."/>
            <person name="Ward D."/>
            <person name="Feldgarden M."/>
            <person name="Gevers D."/>
            <person name="Kostic A."/>
            <person name="Garrett W."/>
            <person name="Young S.K."/>
            <person name="Zeng Q."/>
            <person name="Gargeya S."/>
            <person name="Fitzgerald M."/>
            <person name="Abouelleil A."/>
            <person name="Alvarado L."/>
            <person name="Berlin A.M."/>
            <person name="Chapman S.B."/>
            <person name="Gainer-Dewar J."/>
            <person name="Goldberg J."/>
            <person name="Gnerre S."/>
            <person name="Griggs A."/>
            <person name="Gujja S."/>
            <person name="Hansen M."/>
            <person name="Howarth C."/>
            <person name="Imamovic A."/>
            <person name="Ireland A."/>
            <person name="Larimer J."/>
            <person name="McCowan C."/>
            <person name="Murphy C."/>
            <person name="Pearson M."/>
            <person name="Poon T.W."/>
            <person name="Priest M."/>
            <person name="Roberts A."/>
            <person name="Saif S."/>
            <person name="Shea T."/>
            <person name="Sykes S."/>
            <person name="Wortman J."/>
            <person name="Nusbaum C."/>
            <person name="Birren B."/>
        </authorList>
    </citation>
    <scope>NUCLEOTIDE SEQUENCE [LARGE SCALE GENOMIC DNA]</scope>
    <source>
        <strain evidence="1">CTI-6</strain>
    </source>
</reference>
<evidence type="ECO:0000313" key="1">
    <source>
        <dbReference type="EMBL" id="ERT47668.1"/>
    </source>
</evidence>
<name>U7TTG0_FUSNU</name>
<dbReference type="PATRIC" id="fig|1316587.3.peg.1223"/>
<sequence length="208" mass="24271">MSDNDLIENFVGNLVEYDIVPIEKKCEIEAGLETAFETTKEVIVSNIPVLPEIIKIVSNFRDKNLLKKIYSFLQGINSVTKEEIKTFFEKDANNFSEKLLITIDRIDFEEKINYLSRLFEFLISNKIDEILFFKCTKALENLYNKDIIKFKEKYIKDKEYSPNDFTFECYKGVGFFEHKKCSEDGKELISLGTYIVSDVGKVFLEIIN</sequence>
<accession>U7TTG0</accession>
<comment type="caution">
    <text evidence="1">The sequence shown here is derived from an EMBL/GenBank/DDBJ whole genome shotgun (WGS) entry which is preliminary data.</text>
</comment>
<organism evidence="1">
    <name type="scientific">Fusobacterium nucleatum CTI-6</name>
    <dbReference type="NCBI Taxonomy" id="1316587"/>
    <lineage>
        <taxon>Bacteria</taxon>
        <taxon>Fusobacteriati</taxon>
        <taxon>Fusobacteriota</taxon>
        <taxon>Fusobacteriia</taxon>
        <taxon>Fusobacteriales</taxon>
        <taxon>Fusobacteriaceae</taxon>
        <taxon>Fusobacterium</taxon>
    </lineage>
</organism>